<reference evidence="3 4" key="1">
    <citation type="submission" date="2021-12" db="EMBL/GenBank/DDBJ databases">
        <title>Genome sequencing of bacteria with rrn-lacking chromosome and rrn-plasmid.</title>
        <authorList>
            <person name="Anda M."/>
            <person name="Iwasaki W."/>
        </authorList>
    </citation>
    <scope>NUCLEOTIDE SEQUENCE [LARGE SCALE GENOMIC DNA]</scope>
    <source>
        <strain evidence="3 4">DSM 100852</strain>
        <plasmid evidence="3 4">pFA3</plasmid>
    </source>
</reference>
<gene>
    <name evidence="3" type="ORF">FUAX_45100</name>
</gene>
<dbReference type="Gene3D" id="1.10.443.10">
    <property type="entry name" value="Intergrase catalytic core"/>
    <property type="match status" value="1"/>
</dbReference>
<dbReference type="AlphaFoldDB" id="A0AAU9CVN8"/>
<keyword evidence="1" id="KW-0233">DNA recombination</keyword>
<geneLocation type="plasmid" evidence="3 4">
    <name>pFA3</name>
</geneLocation>
<dbReference type="EMBL" id="AP025317">
    <property type="protein sequence ID" value="BDD12078.1"/>
    <property type="molecule type" value="Genomic_DNA"/>
</dbReference>
<sequence length="65" mass="7152">MSVLLKGIPNVKHKTIVTVIYSCGLRISELTSVRVSDIDYGSRRILLKQAKGKKTGMCHLPSVPN</sequence>
<evidence type="ECO:0000256" key="1">
    <source>
        <dbReference type="ARBA" id="ARBA00023172"/>
    </source>
</evidence>
<keyword evidence="4" id="KW-1185">Reference proteome</keyword>
<dbReference type="Proteomes" id="UP001348817">
    <property type="component" value="Plasmid pFA3"/>
</dbReference>
<dbReference type="InterPro" id="IPR002104">
    <property type="entry name" value="Integrase_catalytic"/>
</dbReference>
<keyword evidence="3" id="KW-0614">Plasmid</keyword>
<name>A0AAU9CVN8_9BACT</name>
<dbReference type="InterPro" id="IPR013762">
    <property type="entry name" value="Integrase-like_cat_sf"/>
</dbReference>
<proteinExistence type="predicted"/>
<dbReference type="GO" id="GO:0006310">
    <property type="term" value="P:DNA recombination"/>
    <property type="evidence" value="ECO:0007669"/>
    <property type="project" value="UniProtKB-KW"/>
</dbReference>
<dbReference type="InterPro" id="IPR011010">
    <property type="entry name" value="DNA_brk_join_enz"/>
</dbReference>
<dbReference type="SUPFAM" id="SSF56349">
    <property type="entry name" value="DNA breaking-rejoining enzymes"/>
    <property type="match status" value="1"/>
</dbReference>
<accession>A0AAU9CVN8</accession>
<dbReference type="GO" id="GO:0003677">
    <property type="term" value="F:DNA binding"/>
    <property type="evidence" value="ECO:0007669"/>
    <property type="project" value="InterPro"/>
</dbReference>
<evidence type="ECO:0000259" key="2">
    <source>
        <dbReference type="PROSITE" id="PS51898"/>
    </source>
</evidence>
<dbReference type="PROSITE" id="PS51898">
    <property type="entry name" value="TYR_RECOMBINASE"/>
    <property type="match status" value="1"/>
</dbReference>
<feature type="domain" description="Tyr recombinase" evidence="2">
    <location>
        <begin position="1"/>
        <end position="65"/>
    </location>
</feature>
<dbReference type="KEGG" id="fax:FUAX_45100"/>
<organism evidence="3 4">
    <name type="scientific">Fulvitalea axinellae</name>
    <dbReference type="NCBI Taxonomy" id="1182444"/>
    <lineage>
        <taxon>Bacteria</taxon>
        <taxon>Pseudomonadati</taxon>
        <taxon>Bacteroidota</taxon>
        <taxon>Cytophagia</taxon>
        <taxon>Cytophagales</taxon>
        <taxon>Persicobacteraceae</taxon>
        <taxon>Fulvitalea</taxon>
    </lineage>
</organism>
<dbReference type="GO" id="GO:0015074">
    <property type="term" value="P:DNA integration"/>
    <property type="evidence" value="ECO:0007669"/>
    <property type="project" value="InterPro"/>
</dbReference>
<evidence type="ECO:0000313" key="3">
    <source>
        <dbReference type="EMBL" id="BDD12078.1"/>
    </source>
</evidence>
<evidence type="ECO:0000313" key="4">
    <source>
        <dbReference type="Proteomes" id="UP001348817"/>
    </source>
</evidence>
<dbReference type="Pfam" id="PF00589">
    <property type="entry name" value="Phage_integrase"/>
    <property type="match status" value="1"/>
</dbReference>
<protein>
    <recommendedName>
        <fullName evidence="2">Tyr recombinase domain-containing protein</fullName>
    </recommendedName>
</protein>